<keyword evidence="3" id="KW-1185">Reference proteome</keyword>
<name>A0AAV0WAF4_9HEMI</name>
<feature type="compositionally biased region" description="Polar residues" evidence="1">
    <location>
        <begin position="103"/>
        <end position="112"/>
    </location>
</feature>
<evidence type="ECO:0000313" key="3">
    <source>
        <dbReference type="Proteomes" id="UP001160148"/>
    </source>
</evidence>
<evidence type="ECO:0000313" key="2">
    <source>
        <dbReference type="EMBL" id="CAI6352763.1"/>
    </source>
</evidence>
<protein>
    <submittedName>
        <fullName evidence="2">Uncharacterized protein</fullName>
    </submittedName>
</protein>
<sequence>MPVTNSDVLFRRTGRVLYAMRVCYGPCTRGRPAVVLLSTFASGKKMAAVFETVSCTSVDGCRARDRWRPPDTSRSRTTRRAERCCQRRELDRHGEGVCGEGTGSPQDHCNCS</sequence>
<gene>
    <name evidence="2" type="ORF">MEUPH1_LOCUS8965</name>
</gene>
<reference evidence="2 3" key="1">
    <citation type="submission" date="2023-01" db="EMBL/GenBank/DDBJ databases">
        <authorList>
            <person name="Whitehead M."/>
        </authorList>
    </citation>
    <scope>NUCLEOTIDE SEQUENCE [LARGE SCALE GENOMIC DNA]</scope>
</reference>
<dbReference type="EMBL" id="CARXXK010000002">
    <property type="protein sequence ID" value="CAI6352763.1"/>
    <property type="molecule type" value="Genomic_DNA"/>
</dbReference>
<dbReference type="AlphaFoldDB" id="A0AAV0WAF4"/>
<comment type="caution">
    <text evidence="2">The sequence shown here is derived from an EMBL/GenBank/DDBJ whole genome shotgun (WGS) entry which is preliminary data.</text>
</comment>
<proteinExistence type="predicted"/>
<evidence type="ECO:0000256" key="1">
    <source>
        <dbReference type="SAM" id="MobiDB-lite"/>
    </source>
</evidence>
<feature type="region of interest" description="Disordered" evidence="1">
    <location>
        <begin position="93"/>
        <end position="112"/>
    </location>
</feature>
<dbReference type="Proteomes" id="UP001160148">
    <property type="component" value="Unassembled WGS sequence"/>
</dbReference>
<organism evidence="2 3">
    <name type="scientific">Macrosiphum euphorbiae</name>
    <name type="common">potato aphid</name>
    <dbReference type="NCBI Taxonomy" id="13131"/>
    <lineage>
        <taxon>Eukaryota</taxon>
        <taxon>Metazoa</taxon>
        <taxon>Ecdysozoa</taxon>
        <taxon>Arthropoda</taxon>
        <taxon>Hexapoda</taxon>
        <taxon>Insecta</taxon>
        <taxon>Pterygota</taxon>
        <taxon>Neoptera</taxon>
        <taxon>Paraneoptera</taxon>
        <taxon>Hemiptera</taxon>
        <taxon>Sternorrhyncha</taxon>
        <taxon>Aphidomorpha</taxon>
        <taxon>Aphidoidea</taxon>
        <taxon>Aphididae</taxon>
        <taxon>Macrosiphini</taxon>
        <taxon>Macrosiphum</taxon>
    </lineage>
</organism>
<accession>A0AAV0WAF4</accession>